<comment type="caution">
    <text evidence="4">The sequence shown here is derived from an EMBL/GenBank/DDBJ whole genome shotgun (WGS) entry which is preliminary data.</text>
</comment>
<dbReference type="PANTHER" id="PTHR43343">
    <property type="entry name" value="PEPTIDASE S12"/>
    <property type="match status" value="1"/>
</dbReference>
<dbReference type="EC" id="3.4.21.-" evidence="4"/>
<dbReference type="Proteomes" id="UP001597459">
    <property type="component" value="Unassembled WGS sequence"/>
</dbReference>
<dbReference type="CDD" id="cd06779">
    <property type="entry name" value="cpPDZ_Deg_HtrA-like"/>
    <property type="match status" value="1"/>
</dbReference>
<keyword evidence="2 4" id="KW-0378">Hydrolase</keyword>
<dbReference type="PRINTS" id="PR00834">
    <property type="entry name" value="PROTEASES2C"/>
</dbReference>
<reference evidence="5" key="1">
    <citation type="journal article" date="2019" name="Int. J. Syst. Evol. Microbiol.">
        <title>The Global Catalogue of Microorganisms (GCM) 10K type strain sequencing project: providing services to taxonomists for standard genome sequencing and annotation.</title>
        <authorList>
            <consortium name="The Broad Institute Genomics Platform"/>
            <consortium name="The Broad Institute Genome Sequencing Center for Infectious Disease"/>
            <person name="Wu L."/>
            <person name="Ma J."/>
        </authorList>
    </citation>
    <scope>NUCLEOTIDE SEQUENCE [LARGE SCALE GENOMIC DNA]</scope>
    <source>
        <strain evidence="5">KCTC 42423</strain>
    </source>
</reference>
<protein>
    <submittedName>
        <fullName evidence="4">S1C family serine protease</fullName>
        <ecNumber evidence="4">3.4.21.-</ecNumber>
    </submittedName>
</protein>
<evidence type="ECO:0000313" key="5">
    <source>
        <dbReference type="Proteomes" id="UP001597459"/>
    </source>
</evidence>
<dbReference type="SUPFAM" id="SSF50156">
    <property type="entry name" value="PDZ domain-like"/>
    <property type="match status" value="1"/>
</dbReference>
<evidence type="ECO:0000259" key="3">
    <source>
        <dbReference type="PROSITE" id="PS50106"/>
    </source>
</evidence>
<evidence type="ECO:0000256" key="2">
    <source>
        <dbReference type="ARBA" id="ARBA00022801"/>
    </source>
</evidence>
<dbReference type="Gene3D" id="2.40.10.120">
    <property type="match status" value="1"/>
</dbReference>
<dbReference type="Pfam" id="PF13365">
    <property type="entry name" value="Trypsin_2"/>
    <property type="match status" value="1"/>
</dbReference>
<dbReference type="InterPro" id="IPR001940">
    <property type="entry name" value="Peptidase_S1C"/>
</dbReference>
<evidence type="ECO:0000256" key="1">
    <source>
        <dbReference type="ARBA" id="ARBA00022670"/>
    </source>
</evidence>
<dbReference type="SMART" id="SM00228">
    <property type="entry name" value="PDZ"/>
    <property type="match status" value="1"/>
</dbReference>
<dbReference type="InterPro" id="IPR051201">
    <property type="entry name" value="Chloro_Bact_Ser_Proteases"/>
</dbReference>
<keyword evidence="1 4" id="KW-0645">Protease</keyword>
<dbReference type="PROSITE" id="PS50106">
    <property type="entry name" value="PDZ"/>
    <property type="match status" value="1"/>
</dbReference>
<dbReference type="SUPFAM" id="SSF50494">
    <property type="entry name" value="Trypsin-like serine proteases"/>
    <property type="match status" value="1"/>
</dbReference>
<sequence>MKRFLNLLGIAILSGSLTLGAYKLFLEPEPVKIAEEKPIPQYVSTTPATYTVSNSSKSTANLSADFTTAAEKTVNAVVHVKQYGIQRTPRNLMDFLRNDGVQQKRIRGAGSGVIFTEDGYIVTNNHVIDGATELEVTLNNNKSYKAEVIGTSRQADIAVLKIEADAKLSYIPFGDSNSAKIGEWVLAIGNPFNLTSTVTAGIISAKSRDLDEFDANTQSFIQTDAAINPGNSGGALINTKGELIGINTAITSQTGSYVGYAFAVPSNNVRKIVNDIIEYGDVQKAIIGISGHAVNPRAKENYDITESQGVVIAQVESGSGAEEAGLKEGDLIKGIDGLPIKKFADLSGYVNSKSPNDIINITISRHGNESIIPVKLKKYESYQIKDIGVEVVNPSKDELKRQNLDHGVKINRALTKRMTRYNLEGIIITEIDRVKVKSVADVKKIIESKHPDEDISVTLIDGNGEKREFVFQ</sequence>
<keyword evidence="5" id="KW-1185">Reference proteome</keyword>
<dbReference type="GO" id="GO:0008233">
    <property type="term" value="F:peptidase activity"/>
    <property type="evidence" value="ECO:0007669"/>
    <property type="project" value="UniProtKB-KW"/>
</dbReference>
<dbReference type="GO" id="GO:0006508">
    <property type="term" value="P:proteolysis"/>
    <property type="evidence" value="ECO:0007669"/>
    <property type="project" value="UniProtKB-KW"/>
</dbReference>
<accession>A0ABW5NFI4</accession>
<evidence type="ECO:0000313" key="4">
    <source>
        <dbReference type="EMBL" id="MFD2593669.1"/>
    </source>
</evidence>
<dbReference type="Gene3D" id="2.30.42.10">
    <property type="match status" value="2"/>
</dbReference>
<dbReference type="PANTHER" id="PTHR43343:SF3">
    <property type="entry name" value="PROTEASE DO-LIKE 8, CHLOROPLASTIC"/>
    <property type="match status" value="1"/>
</dbReference>
<feature type="domain" description="PDZ" evidence="3">
    <location>
        <begin position="276"/>
        <end position="367"/>
    </location>
</feature>
<name>A0ABW5NFI4_9FLAO</name>
<organism evidence="4 5">
    <name type="scientific">Aquimarina hainanensis</name>
    <dbReference type="NCBI Taxonomy" id="1578017"/>
    <lineage>
        <taxon>Bacteria</taxon>
        <taxon>Pseudomonadati</taxon>
        <taxon>Bacteroidota</taxon>
        <taxon>Flavobacteriia</taxon>
        <taxon>Flavobacteriales</taxon>
        <taxon>Flavobacteriaceae</taxon>
        <taxon>Aquimarina</taxon>
    </lineage>
</organism>
<dbReference type="InterPro" id="IPR009003">
    <property type="entry name" value="Peptidase_S1_PA"/>
</dbReference>
<dbReference type="EMBL" id="JBHULX010000048">
    <property type="protein sequence ID" value="MFD2593669.1"/>
    <property type="molecule type" value="Genomic_DNA"/>
</dbReference>
<gene>
    <name evidence="4" type="ORF">ACFSTE_22715</name>
</gene>
<dbReference type="RefSeq" id="WP_176026882.1">
    <property type="nucleotide sequence ID" value="NZ_JBHSJV010000001.1"/>
</dbReference>
<proteinExistence type="predicted"/>
<dbReference type="InterPro" id="IPR036034">
    <property type="entry name" value="PDZ_sf"/>
</dbReference>
<dbReference type="InterPro" id="IPR001478">
    <property type="entry name" value="PDZ"/>
</dbReference>
<dbReference type="Pfam" id="PF13180">
    <property type="entry name" value="PDZ_2"/>
    <property type="match status" value="1"/>
</dbReference>